<protein>
    <submittedName>
        <fullName evidence="1">Uncharacterized protein</fullName>
    </submittedName>
</protein>
<gene>
    <name evidence="1" type="ORF">IDJ77_03700</name>
</gene>
<proteinExistence type="predicted"/>
<keyword evidence="2" id="KW-1185">Reference proteome</keyword>
<dbReference type="RefSeq" id="WP_191187580.1">
    <property type="nucleotide sequence ID" value="NZ_JACWMY010000002.1"/>
</dbReference>
<reference evidence="1 2" key="1">
    <citation type="submission" date="2020-09" db="EMBL/GenBank/DDBJ databases">
        <title>Novel species of Mucilaginibacter isolated from a glacier on the Tibetan Plateau.</title>
        <authorList>
            <person name="Liu Q."/>
            <person name="Xin Y.-H."/>
        </authorList>
    </citation>
    <scope>NUCLEOTIDE SEQUENCE [LARGE SCALE GENOMIC DNA]</scope>
    <source>
        <strain evidence="1 2">ZT4R22</strain>
    </source>
</reference>
<accession>A0ABR7WKR8</accession>
<evidence type="ECO:0000313" key="1">
    <source>
        <dbReference type="EMBL" id="MBD1362904.1"/>
    </source>
</evidence>
<sequence length="45" mass="4985">MAILEASQLTYVEATMSQRKEDFIAACENTLHFIGGRNAAIVRIT</sequence>
<organism evidence="1 2">
    <name type="scientific">Mucilaginibacter pankratovii</name>
    <dbReference type="NCBI Taxonomy" id="2772110"/>
    <lineage>
        <taxon>Bacteria</taxon>
        <taxon>Pseudomonadati</taxon>
        <taxon>Bacteroidota</taxon>
        <taxon>Sphingobacteriia</taxon>
        <taxon>Sphingobacteriales</taxon>
        <taxon>Sphingobacteriaceae</taxon>
        <taxon>Mucilaginibacter</taxon>
    </lineage>
</organism>
<evidence type="ECO:0000313" key="2">
    <source>
        <dbReference type="Proteomes" id="UP000606600"/>
    </source>
</evidence>
<dbReference type="Proteomes" id="UP000606600">
    <property type="component" value="Unassembled WGS sequence"/>
</dbReference>
<comment type="caution">
    <text evidence="1">The sequence shown here is derived from an EMBL/GenBank/DDBJ whole genome shotgun (WGS) entry which is preliminary data.</text>
</comment>
<dbReference type="EMBL" id="JACWMY010000002">
    <property type="protein sequence ID" value="MBD1362904.1"/>
    <property type="molecule type" value="Genomic_DNA"/>
</dbReference>
<name>A0ABR7WKR8_9SPHI</name>